<dbReference type="InterPro" id="IPR013740">
    <property type="entry name" value="Redoxin"/>
</dbReference>
<dbReference type="eggNOG" id="COG0526">
    <property type="taxonomic scope" value="Bacteria"/>
</dbReference>
<dbReference type="OrthoDB" id="9799347at2"/>
<feature type="chain" id="PRO_5001911017" evidence="1">
    <location>
        <begin position="19"/>
        <end position="148"/>
    </location>
</feature>
<accession>A0A095SID6</accession>
<dbReference type="CDD" id="cd02966">
    <property type="entry name" value="TlpA_like_family"/>
    <property type="match status" value="1"/>
</dbReference>
<dbReference type="Pfam" id="PF08534">
    <property type="entry name" value="Redoxin"/>
    <property type="match status" value="1"/>
</dbReference>
<dbReference type="RefSeq" id="WP_035233000.1">
    <property type="nucleotide sequence ID" value="NZ_ARXV01000008.1"/>
</dbReference>
<evidence type="ECO:0000313" key="3">
    <source>
        <dbReference type="EMBL" id="KGD64426.1"/>
    </source>
</evidence>
<proteinExistence type="predicted"/>
<feature type="signal peptide" evidence="1">
    <location>
        <begin position="1"/>
        <end position="18"/>
    </location>
</feature>
<dbReference type="PANTHER" id="PTHR42852:SF18">
    <property type="entry name" value="CHROMOSOME UNDETERMINED SCAFFOLD_47, WHOLE GENOME SHOTGUN SEQUENCE"/>
    <property type="match status" value="1"/>
</dbReference>
<dbReference type="GO" id="GO:0016491">
    <property type="term" value="F:oxidoreductase activity"/>
    <property type="evidence" value="ECO:0007669"/>
    <property type="project" value="InterPro"/>
</dbReference>
<evidence type="ECO:0000259" key="2">
    <source>
        <dbReference type="PROSITE" id="PS51352"/>
    </source>
</evidence>
<organism evidence="3 4">
    <name type="scientific">Alcanivorax nanhaiticus</name>
    <dbReference type="NCBI Taxonomy" id="1177154"/>
    <lineage>
        <taxon>Bacteria</taxon>
        <taxon>Pseudomonadati</taxon>
        <taxon>Pseudomonadota</taxon>
        <taxon>Gammaproteobacteria</taxon>
        <taxon>Oceanospirillales</taxon>
        <taxon>Alcanivoracaceae</taxon>
        <taxon>Alcanivorax</taxon>
    </lineage>
</organism>
<dbReference type="PATRIC" id="fig|1177154.3.peg.2221"/>
<keyword evidence="4" id="KW-1185">Reference proteome</keyword>
<dbReference type="Proteomes" id="UP000029444">
    <property type="component" value="Unassembled WGS sequence"/>
</dbReference>
<dbReference type="PANTHER" id="PTHR42852">
    <property type="entry name" value="THIOL:DISULFIDE INTERCHANGE PROTEIN DSBE"/>
    <property type="match status" value="1"/>
</dbReference>
<name>A0A095SID6_9GAMM</name>
<dbReference type="AlphaFoldDB" id="A0A095SID6"/>
<dbReference type="SUPFAM" id="SSF52833">
    <property type="entry name" value="Thioredoxin-like"/>
    <property type="match status" value="1"/>
</dbReference>
<evidence type="ECO:0000256" key="1">
    <source>
        <dbReference type="SAM" id="SignalP"/>
    </source>
</evidence>
<dbReference type="InterPro" id="IPR036249">
    <property type="entry name" value="Thioredoxin-like_sf"/>
</dbReference>
<comment type="caution">
    <text evidence="3">The sequence shown here is derived from an EMBL/GenBank/DDBJ whole genome shotgun (WGS) entry which is preliminary data.</text>
</comment>
<dbReference type="Gene3D" id="3.40.30.10">
    <property type="entry name" value="Glutaredoxin"/>
    <property type="match status" value="1"/>
</dbReference>
<protein>
    <submittedName>
        <fullName evidence="3">Thioredoxin</fullName>
    </submittedName>
</protein>
<reference evidence="3 4" key="1">
    <citation type="submission" date="2012-09" db="EMBL/GenBank/DDBJ databases">
        <title>Genome Sequence of alkane-degrading Bacterium Alcanivorax sp. 19-m-6.</title>
        <authorList>
            <person name="Lai Q."/>
            <person name="Shao Z."/>
        </authorList>
    </citation>
    <scope>NUCLEOTIDE SEQUENCE [LARGE SCALE GENOMIC DNA]</scope>
    <source>
        <strain evidence="3 4">19-m-6</strain>
    </source>
</reference>
<dbReference type="STRING" id="1177154.Y5S_02181"/>
<dbReference type="InterPro" id="IPR050553">
    <property type="entry name" value="Thioredoxin_ResA/DsbE_sf"/>
</dbReference>
<dbReference type="InterPro" id="IPR013766">
    <property type="entry name" value="Thioredoxin_domain"/>
</dbReference>
<dbReference type="PROSITE" id="PS51352">
    <property type="entry name" value="THIOREDOXIN_2"/>
    <property type="match status" value="1"/>
</dbReference>
<evidence type="ECO:0000313" key="4">
    <source>
        <dbReference type="Proteomes" id="UP000029444"/>
    </source>
</evidence>
<dbReference type="EMBL" id="ARXV01000008">
    <property type="protein sequence ID" value="KGD64426.1"/>
    <property type="molecule type" value="Genomic_DNA"/>
</dbReference>
<feature type="domain" description="Thioredoxin" evidence="2">
    <location>
        <begin position="10"/>
        <end position="145"/>
    </location>
</feature>
<sequence>MRFLRVLVLLAIPWLAQAGDLPFSQEQVADAKVIYVDFWASWCGPCRRSFPWLNHMQAKYGDKGFTVVGVNVDPQKADAQRFLDAYPATFPLVFDPDGQLATRYALQGMPSSVLLDAQGRELSRHIGFAEKHKEDYEQEIVRLLEVQQ</sequence>
<gene>
    <name evidence="3" type="ORF">Y5S_02181</name>
</gene>
<keyword evidence="1" id="KW-0732">Signal</keyword>